<dbReference type="Proteomes" id="UP001280581">
    <property type="component" value="Unassembled WGS sequence"/>
</dbReference>
<sequence length="160" mass="17545">MLWGAPADGDTSTPFLDSIRSQLSSGANITHVLGFNEPDGPHSTGGSSITPETAAAEWKRQIEPLKDEGIKLGAPAVTGSPAGMTWLQDFFDHCDGSCNPDFMPVHFYGSFQGLANKIGEVTAAYPKMEVWVTEWGFDNQGLEETQEFLNQSVRMFDDWR</sequence>
<dbReference type="Pfam" id="PF11790">
    <property type="entry name" value="Glyco_hydro_cc"/>
    <property type="match status" value="1"/>
</dbReference>
<dbReference type="Gene3D" id="3.20.20.80">
    <property type="entry name" value="Glycosidases"/>
    <property type="match status" value="1"/>
</dbReference>
<comment type="caution">
    <text evidence="2">The sequence shown here is derived from an EMBL/GenBank/DDBJ whole genome shotgun (WGS) entry which is preliminary data.</text>
</comment>
<proteinExistence type="predicted"/>
<dbReference type="GO" id="GO:0009277">
    <property type="term" value="C:fungal-type cell wall"/>
    <property type="evidence" value="ECO:0007669"/>
    <property type="project" value="TreeGrafter"/>
</dbReference>
<accession>A0AAN6RGG2</accession>
<gene>
    <name evidence="2" type="ORF">GRF29_96g410920</name>
</gene>
<evidence type="ECO:0000313" key="2">
    <source>
        <dbReference type="EMBL" id="KAK3207800.1"/>
    </source>
</evidence>
<dbReference type="InterPro" id="IPR024655">
    <property type="entry name" value="Asl1_glyco_hydro_catalytic"/>
</dbReference>
<dbReference type="PANTHER" id="PTHR34154:SF3">
    <property type="entry name" value="ALKALI-SENSITIVE LINKAGE PROTEIN 1"/>
    <property type="match status" value="1"/>
</dbReference>
<evidence type="ECO:0000313" key="3">
    <source>
        <dbReference type="Proteomes" id="UP001280581"/>
    </source>
</evidence>
<reference evidence="2 3" key="1">
    <citation type="submission" date="2021-02" db="EMBL/GenBank/DDBJ databases">
        <title>Genome assembly of Pseudopithomyces chartarum.</title>
        <authorList>
            <person name="Jauregui R."/>
            <person name="Singh J."/>
            <person name="Voisey C."/>
        </authorList>
    </citation>
    <scope>NUCLEOTIDE SEQUENCE [LARGE SCALE GENOMIC DNA]</scope>
    <source>
        <strain evidence="2 3">AGR01</strain>
    </source>
</reference>
<dbReference type="SUPFAM" id="SSF51445">
    <property type="entry name" value="(Trans)glycosidases"/>
    <property type="match status" value="1"/>
</dbReference>
<feature type="domain" description="Asl1-like glycosyl hydrolase catalytic" evidence="1">
    <location>
        <begin position="1"/>
        <end position="157"/>
    </location>
</feature>
<organism evidence="2 3">
    <name type="scientific">Pseudopithomyces chartarum</name>
    <dbReference type="NCBI Taxonomy" id="1892770"/>
    <lineage>
        <taxon>Eukaryota</taxon>
        <taxon>Fungi</taxon>
        <taxon>Dikarya</taxon>
        <taxon>Ascomycota</taxon>
        <taxon>Pezizomycotina</taxon>
        <taxon>Dothideomycetes</taxon>
        <taxon>Pleosporomycetidae</taxon>
        <taxon>Pleosporales</taxon>
        <taxon>Massarineae</taxon>
        <taxon>Didymosphaeriaceae</taxon>
        <taxon>Pseudopithomyces</taxon>
    </lineage>
</organism>
<protein>
    <recommendedName>
        <fullName evidence="1">Asl1-like glycosyl hydrolase catalytic domain-containing protein</fullName>
    </recommendedName>
</protein>
<dbReference type="InterPro" id="IPR053183">
    <property type="entry name" value="ASL1"/>
</dbReference>
<dbReference type="AlphaFoldDB" id="A0AAN6RGG2"/>
<name>A0AAN6RGG2_9PLEO</name>
<keyword evidence="3" id="KW-1185">Reference proteome</keyword>
<dbReference type="PANTHER" id="PTHR34154">
    <property type="entry name" value="ALKALI-SENSITIVE LINKAGE PROTEIN 1"/>
    <property type="match status" value="1"/>
</dbReference>
<evidence type="ECO:0000259" key="1">
    <source>
        <dbReference type="Pfam" id="PF11790"/>
    </source>
</evidence>
<dbReference type="EMBL" id="WVTA01000008">
    <property type="protein sequence ID" value="KAK3207800.1"/>
    <property type="molecule type" value="Genomic_DNA"/>
</dbReference>
<dbReference type="InterPro" id="IPR017853">
    <property type="entry name" value="GH"/>
</dbReference>
<dbReference type="GO" id="GO:0071966">
    <property type="term" value="P:fungal-type cell wall polysaccharide metabolic process"/>
    <property type="evidence" value="ECO:0007669"/>
    <property type="project" value="TreeGrafter"/>
</dbReference>